<dbReference type="PANTHER" id="PTHR45138">
    <property type="entry name" value="REGULATORY COMPONENTS OF SENSORY TRANSDUCTION SYSTEM"/>
    <property type="match status" value="1"/>
</dbReference>
<dbReference type="InterPro" id="IPR029787">
    <property type="entry name" value="Nucleotide_cyclase"/>
</dbReference>
<keyword evidence="5" id="KW-1185">Reference proteome</keyword>
<dbReference type="SUPFAM" id="SSF55073">
    <property type="entry name" value="Nucleotide cyclase"/>
    <property type="match status" value="1"/>
</dbReference>
<dbReference type="GO" id="GO:0043709">
    <property type="term" value="P:cell adhesion involved in single-species biofilm formation"/>
    <property type="evidence" value="ECO:0007669"/>
    <property type="project" value="TreeGrafter"/>
</dbReference>
<dbReference type="Gene3D" id="3.30.70.270">
    <property type="match status" value="1"/>
</dbReference>
<dbReference type="FunFam" id="3.30.70.270:FF:000001">
    <property type="entry name" value="Diguanylate cyclase domain protein"/>
    <property type="match status" value="1"/>
</dbReference>
<dbReference type="SMART" id="SM00267">
    <property type="entry name" value="GGDEF"/>
    <property type="match status" value="1"/>
</dbReference>
<evidence type="ECO:0000259" key="3">
    <source>
        <dbReference type="PROSITE" id="PS50887"/>
    </source>
</evidence>
<sequence>MQNMTSRTLLWGFGLNDIDRKKIETASGSGYELRNWTPDALPQAGDVERDEPLVLWIPIASWDALDTTRREEILGWDSVQKVLLQNGTGSDVSPEAYVDMGFLSVLGAPLRPAAISDALLKAIEVRNLYDDIMRMTREISLEREILARKNDYLLFLNRVMARAVESLNPATIITQARQDLNMLFPVSAAQCIFWHETGRESVEAELFLAFHEHSDIQEAWVELLLKTAAKLSTAHVDSYQLTFLLDAAATDDGVDLSPRPGQVILLPLKAGGRDFGCLALLTPEQVRLGREQRDVLHSAANHLGLALKNALLYREVKIRADHDGLTRIYNRQYFDERLVDELKRARRYSQDISLLLLDIDHFKAVNDTYGHQAGDAVLKDVGALLLETLRSTDFPARYGGEEFAVILPHTCETKAWNLAERLRQKIARMLFAADGKNFTITTSIGVASIPPGAFKKNVDILRQADRALYLAKASGRNMVCTSLGCEDDADQPREANS</sequence>
<evidence type="ECO:0000313" key="5">
    <source>
        <dbReference type="Proteomes" id="UP000580856"/>
    </source>
</evidence>
<dbReference type="CDD" id="cd01949">
    <property type="entry name" value="GGDEF"/>
    <property type="match status" value="1"/>
</dbReference>
<evidence type="ECO:0000256" key="1">
    <source>
        <dbReference type="ARBA" id="ARBA00012528"/>
    </source>
</evidence>
<organism evidence="4 5">
    <name type="scientific">Desulfobaculum xiamenense</name>
    <dbReference type="NCBI Taxonomy" id="995050"/>
    <lineage>
        <taxon>Bacteria</taxon>
        <taxon>Pseudomonadati</taxon>
        <taxon>Thermodesulfobacteriota</taxon>
        <taxon>Desulfovibrionia</taxon>
        <taxon>Desulfovibrionales</taxon>
        <taxon>Desulfovibrionaceae</taxon>
        <taxon>Desulfobaculum</taxon>
    </lineage>
</organism>
<dbReference type="Pfam" id="PF00990">
    <property type="entry name" value="GGDEF"/>
    <property type="match status" value="1"/>
</dbReference>
<dbReference type="Gene3D" id="3.30.450.40">
    <property type="match status" value="1"/>
</dbReference>
<comment type="caution">
    <text evidence="4">The sequence shown here is derived from an EMBL/GenBank/DDBJ whole genome shotgun (WGS) entry which is preliminary data.</text>
</comment>
<dbReference type="EC" id="2.7.7.65" evidence="1"/>
<feature type="domain" description="GGDEF" evidence="3">
    <location>
        <begin position="350"/>
        <end position="484"/>
    </location>
</feature>
<dbReference type="AlphaFoldDB" id="A0A846QIP2"/>
<dbReference type="PANTHER" id="PTHR45138:SF9">
    <property type="entry name" value="DIGUANYLATE CYCLASE DGCM-RELATED"/>
    <property type="match status" value="1"/>
</dbReference>
<dbReference type="SUPFAM" id="SSF55781">
    <property type="entry name" value="GAF domain-like"/>
    <property type="match status" value="1"/>
</dbReference>
<evidence type="ECO:0000313" key="4">
    <source>
        <dbReference type="EMBL" id="NJB66927.1"/>
    </source>
</evidence>
<comment type="catalytic activity">
    <reaction evidence="2">
        <text>2 GTP = 3',3'-c-di-GMP + 2 diphosphate</text>
        <dbReference type="Rhea" id="RHEA:24898"/>
        <dbReference type="ChEBI" id="CHEBI:33019"/>
        <dbReference type="ChEBI" id="CHEBI:37565"/>
        <dbReference type="ChEBI" id="CHEBI:58805"/>
        <dbReference type="EC" id="2.7.7.65"/>
    </reaction>
</comment>
<dbReference type="NCBIfam" id="TIGR00254">
    <property type="entry name" value="GGDEF"/>
    <property type="match status" value="1"/>
</dbReference>
<name>A0A846QIP2_9BACT</name>
<evidence type="ECO:0000256" key="2">
    <source>
        <dbReference type="ARBA" id="ARBA00034247"/>
    </source>
</evidence>
<dbReference type="GO" id="GO:1902201">
    <property type="term" value="P:negative regulation of bacterial-type flagellum-dependent cell motility"/>
    <property type="evidence" value="ECO:0007669"/>
    <property type="project" value="TreeGrafter"/>
</dbReference>
<dbReference type="InterPro" id="IPR043128">
    <property type="entry name" value="Rev_trsase/Diguanyl_cyclase"/>
</dbReference>
<gene>
    <name evidence="4" type="ORF">GGQ74_000567</name>
</gene>
<dbReference type="EMBL" id="JAATJA010000001">
    <property type="protein sequence ID" value="NJB66927.1"/>
    <property type="molecule type" value="Genomic_DNA"/>
</dbReference>
<dbReference type="InterPro" id="IPR029016">
    <property type="entry name" value="GAF-like_dom_sf"/>
</dbReference>
<dbReference type="PROSITE" id="PS50887">
    <property type="entry name" value="GGDEF"/>
    <property type="match status" value="1"/>
</dbReference>
<dbReference type="InterPro" id="IPR050469">
    <property type="entry name" value="Diguanylate_Cyclase"/>
</dbReference>
<protein>
    <recommendedName>
        <fullName evidence="1">diguanylate cyclase</fullName>
        <ecNumber evidence="1">2.7.7.65</ecNumber>
    </recommendedName>
</protein>
<proteinExistence type="predicted"/>
<accession>A0A846QIP2</accession>
<dbReference type="InterPro" id="IPR000160">
    <property type="entry name" value="GGDEF_dom"/>
</dbReference>
<dbReference type="RefSeq" id="WP_167940022.1">
    <property type="nucleotide sequence ID" value="NZ_JAATJA010000001.1"/>
</dbReference>
<dbReference type="GO" id="GO:0005886">
    <property type="term" value="C:plasma membrane"/>
    <property type="evidence" value="ECO:0007669"/>
    <property type="project" value="TreeGrafter"/>
</dbReference>
<dbReference type="GO" id="GO:0052621">
    <property type="term" value="F:diguanylate cyclase activity"/>
    <property type="evidence" value="ECO:0007669"/>
    <property type="project" value="UniProtKB-EC"/>
</dbReference>
<dbReference type="Proteomes" id="UP000580856">
    <property type="component" value="Unassembled WGS sequence"/>
</dbReference>
<reference evidence="4 5" key="1">
    <citation type="submission" date="2020-03" db="EMBL/GenBank/DDBJ databases">
        <title>Genomic Encyclopedia of Type Strains, Phase IV (KMG-IV): sequencing the most valuable type-strain genomes for metagenomic binning, comparative biology and taxonomic classification.</title>
        <authorList>
            <person name="Goeker M."/>
        </authorList>
    </citation>
    <scope>NUCLEOTIDE SEQUENCE [LARGE SCALE GENOMIC DNA]</scope>
    <source>
        <strain evidence="4 5">DSM 24233</strain>
    </source>
</reference>